<dbReference type="KEGG" id="tad:TRIADDRAFT_26710"/>
<dbReference type="GeneID" id="6754471"/>
<dbReference type="OMA" id="CEGQKDK"/>
<feature type="transmembrane region" description="Helical" evidence="5">
    <location>
        <begin position="7"/>
        <end position="27"/>
    </location>
</feature>
<comment type="similarity">
    <text evidence="5">Belongs to the BCAP29/BCAP31 family.</text>
</comment>
<dbReference type="GO" id="GO:0006886">
    <property type="term" value="P:intracellular protein transport"/>
    <property type="evidence" value="ECO:0007669"/>
    <property type="project" value="UniProtKB-UniRule"/>
</dbReference>
<dbReference type="CTD" id="6754471"/>
<comment type="function">
    <text evidence="5">May play a role in anterograde transport of membrane proteins from the endoplasmic reticulum to the Golgi.</text>
</comment>
<dbReference type="Proteomes" id="UP000009022">
    <property type="component" value="Unassembled WGS sequence"/>
</dbReference>
<evidence type="ECO:0000259" key="6">
    <source>
        <dbReference type="Pfam" id="PF05529"/>
    </source>
</evidence>
<keyword evidence="5" id="KW-0653">Protein transport</keyword>
<protein>
    <recommendedName>
        <fullName evidence="5">Endoplasmic reticulum transmembrane protein</fullName>
    </recommendedName>
</protein>
<name>B3RYU9_TRIAD</name>
<evidence type="ECO:0000256" key="2">
    <source>
        <dbReference type="ARBA" id="ARBA00022692"/>
    </source>
</evidence>
<dbReference type="InParanoid" id="B3RYU9"/>
<keyword evidence="8" id="KW-1185">Reference proteome</keyword>
<keyword evidence="2 5" id="KW-0812">Transmembrane</keyword>
<proteinExistence type="inferred from homology"/>
<accession>B3RYU9</accession>
<feature type="domain" description="BAP29/BAP31 transmembrane" evidence="6">
    <location>
        <begin position="1"/>
        <end position="133"/>
    </location>
</feature>
<dbReference type="AlphaFoldDB" id="B3RYU9"/>
<gene>
    <name evidence="7" type="ORF">TRIADDRAFT_26710</name>
</gene>
<feature type="transmembrane region" description="Helical" evidence="5">
    <location>
        <begin position="101"/>
        <end position="118"/>
    </location>
</feature>
<evidence type="ECO:0000313" key="8">
    <source>
        <dbReference type="Proteomes" id="UP000009022"/>
    </source>
</evidence>
<dbReference type="InterPro" id="IPR008417">
    <property type="entry name" value="BAP29/BAP31"/>
</dbReference>
<keyword evidence="3 5" id="KW-1133">Transmembrane helix</keyword>
<evidence type="ECO:0000256" key="3">
    <source>
        <dbReference type="ARBA" id="ARBA00022989"/>
    </source>
</evidence>
<keyword evidence="5" id="KW-0931">ER-Golgi transport</keyword>
<organism evidence="7 8">
    <name type="scientific">Trichoplax adhaerens</name>
    <name type="common">Trichoplax reptans</name>
    <dbReference type="NCBI Taxonomy" id="10228"/>
    <lineage>
        <taxon>Eukaryota</taxon>
        <taxon>Metazoa</taxon>
        <taxon>Placozoa</taxon>
        <taxon>Uniplacotomia</taxon>
        <taxon>Trichoplacea</taxon>
        <taxon>Trichoplacidae</taxon>
        <taxon>Trichoplax</taxon>
    </lineage>
</organism>
<feature type="transmembrane region" description="Helical" evidence="5">
    <location>
        <begin position="47"/>
        <end position="67"/>
    </location>
</feature>
<dbReference type="GO" id="GO:0070973">
    <property type="term" value="P:protein localization to endoplasmic reticulum exit site"/>
    <property type="evidence" value="ECO:0000318"/>
    <property type="project" value="GO_Central"/>
</dbReference>
<dbReference type="PANTHER" id="PTHR12701">
    <property type="entry name" value="BCR-ASSOCIATED PROTEIN, BAP"/>
    <property type="match status" value="1"/>
</dbReference>
<dbReference type="OrthoDB" id="435607at2759"/>
<evidence type="ECO:0000256" key="5">
    <source>
        <dbReference type="RuleBase" id="RU367026"/>
    </source>
</evidence>
<keyword evidence="5" id="KW-0813">Transport</keyword>
<dbReference type="PANTHER" id="PTHR12701:SF20">
    <property type="entry name" value="ENDOPLASMIC RETICULUM TRANSMEMBRANE PROTEIN"/>
    <property type="match status" value="1"/>
</dbReference>
<dbReference type="eggNOG" id="KOG1962">
    <property type="taxonomic scope" value="Eukaryota"/>
</dbReference>
<dbReference type="STRING" id="10228.B3RYU9"/>
<dbReference type="GO" id="GO:0006888">
    <property type="term" value="P:endoplasmic reticulum to Golgi vesicle-mediated transport"/>
    <property type="evidence" value="ECO:0000318"/>
    <property type="project" value="GO_Central"/>
</dbReference>
<evidence type="ECO:0000313" key="7">
    <source>
        <dbReference type="EMBL" id="EDV24089.1"/>
    </source>
</evidence>
<keyword evidence="5" id="KW-0256">Endoplasmic reticulum</keyword>
<reference evidence="7 8" key="1">
    <citation type="journal article" date="2008" name="Nature">
        <title>The Trichoplax genome and the nature of placozoans.</title>
        <authorList>
            <person name="Srivastava M."/>
            <person name="Begovic E."/>
            <person name="Chapman J."/>
            <person name="Putnam N.H."/>
            <person name="Hellsten U."/>
            <person name="Kawashima T."/>
            <person name="Kuo A."/>
            <person name="Mitros T."/>
            <person name="Salamov A."/>
            <person name="Carpenter M.L."/>
            <person name="Signorovitch A.Y."/>
            <person name="Moreno M.A."/>
            <person name="Kamm K."/>
            <person name="Grimwood J."/>
            <person name="Schmutz J."/>
            <person name="Shapiro H."/>
            <person name="Grigoriev I.V."/>
            <person name="Buss L.W."/>
            <person name="Schierwater B."/>
            <person name="Dellaporta S.L."/>
            <person name="Rokhsar D.S."/>
        </authorList>
    </citation>
    <scope>NUCLEOTIDE SEQUENCE [LARGE SCALE GENOMIC DNA]</scope>
    <source>
        <strain evidence="7 8">Grell-BS-1999</strain>
    </source>
</reference>
<dbReference type="EMBL" id="DS985246">
    <property type="protein sequence ID" value="EDV24089.1"/>
    <property type="molecule type" value="Genomic_DNA"/>
</dbReference>
<comment type="subcellular location">
    <subcellularLocation>
        <location evidence="5">Endoplasmic reticulum membrane</location>
        <topology evidence="5">Multi-pass membrane protein</topology>
    </subcellularLocation>
    <subcellularLocation>
        <location evidence="1">Membrane</location>
        <topology evidence="1">Multi-pass membrane protein</topology>
    </subcellularLocation>
</comment>
<dbReference type="InterPro" id="IPR040463">
    <property type="entry name" value="BAP29/BAP31_N"/>
</dbReference>
<dbReference type="RefSeq" id="XP_002113615.1">
    <property type="nucleotide sequence ID" value="XM_002113579.1"/>
</dbReference>
<dbReference type="Pfam" id="PF05529">
    <property type="entry name" value="Bap31"/>
    <property type="match status" value="1"/>
</dbReference>
<dbReference type="GO" id="GO:0005789">
    <property type="term" value="C:endoplasmic reticulum membrane"/>
    <property type="evidence" value="ECO:0000318"/>
    <property type="project" value="GO_Central"/>
</dbReference>
<keyword evidence="4 5" id="KW-0472">Membrane</keyword>
<evidence type="ECO:0000256" key="4">
    <source>
        <dbReference type="ARBA" id="ARBA00023136"/>
    </source>
</evidence>
<sequence length="167" mass="19144">MGLQWNIAAGVLYTEIFVLLILCLPFISYSRWHKILRSRIITYIRSYGNQLFVICVAFLIILLLDSIREMMKDPKIRGQGSDKIHDNLMLQIKLHRAQRNYYITGFALLCLLFLRRITSLMSSAAVVEASKEAAIKQAESASKQCRMLLDENKELTVIYSTGCIFSC</sequence>
<dbReference type="HOGENOM" id="CLU_070975_0_0_1"/>
<dbReference type="PhylomeDB" id="B3RYU9"/>
<evidence type="ECO:0000256" key="1">
    <source>
        <dbReference type="ARBA" id="ARBA00004141"/>
    </source>
</evidence>